<feature type="compositionally biased region" description="Polar residues" evidence="2">
    <location>
        <begin position="2296"/>
        <end position="2305"/>
    </location>
</feature>
<evidence type="ECO:0000256" key="2">
    <source>
        <dbReference type="SAM" id="MobiDB-lite"/>
    </source>
</evidence>
<name>A0AA86PCZ5_9EUKA</name>
<feature type="compositionally biased region" description="Basic and acidic residues" evidence="2">
    <location>
        <begin position="980"/>
        <end position="1022"/>
    </location>
</feature>
<dbReference type="Proteomes" id="UP001642409">
    <property type="component" value="Unassembled WGS sequence"/>
</dbReference>
<feature type="compositionally biased region" description="Basic and acidic residues" evidence="2">
    <location>
        <begin position="2306"/>
        <end position="2320"/>
    </location>
</feature>
<protein>
    <submittedName>
        <fullName evidence="3">Uncharacterized protein</fullName>
    </submittedName>
</protein>
<evidence type="ECO:0000313" key="4">
    <source>
        <dbReference type="EMBL" id="CAL6076019.1"/>
    </source>
</evidence>
<evidence type="ECO:0000313" key="3">
    <source>
        <dbReference type="EMBL" id="CAI9936247.1"/>
    </source>
</evidence>
<feature type="region of interest" description="Disordered" evidence="2">
    <location>
        <begin position="1717"/>
        <end position="1736"/>
    </location>
</feature>
<feature type="region of interest" description="Disordered" evidence="2">
    <location>
        <begin position="2296"/>
        <end position="2322"/>
    </location>
</feature>
<dbReference type="PANTHER" id="PTHR21533:SF19">
    <property type="entry name" value="LEUCINE-RICH PROTEIN"/>
    <property type="match status" value="1"/>
</dbReference>
<feature type="compositionally biased region" description="Low complexity" evidence="2">
    <location>
        <begin position="887"/>
        <end position="904"/>
    </location>
</feature>
<reference evidence="4 5" key="2">
    <citation type="submission" date="2024-07" db="EMBL/GenBank/DDBJ databases">
        <authorList>
            <person name="Akdeniz Z."/>
        </authorList>
    </citation>
    <scope>NUCLEOTIDE SEQUENCE [LARGE SCALE GENOMIC DNA]</scope>
</reference>
<gene>
    <name evidence="3" type="ORF">HINF_LOCUS23892</name>
    <name evidence="4" type="ORF">HINF_LOCUS57487</name>
</gene>
<feature type="compositionally biased region" description="Basic and acidic residues" evidence="2">
    <location>
        <begin position="1129"/>
        <end position="1150"/>
    </location>
</feature>
<feature type="compositionally biased region" description="Basic residues" evidence="2">
    <location>
        <begin position="1062"/>
        <end position="1072"/>
    </location>
</feature>
<feature type="compositionally biased region" description="Basic and acidic residues" evidence="2">
    <location>
        <begin position="1164"/>
        <end position="1174"/>
    </location>
</feature>
<dbReference type="EMBL" id="CAXDID020000317">
    <property type="protein sequence ID" value="CAL6076019.1"/>
    <property type="molecule type" value="Genomic_DNA"/>
</dbReference>
<evidence type="ECO:0000313" key="5">
    <source>
        <dbReference type="Proteomes" id="UP001642409"/>
    </source>
</evidence>
<keyword evidence="1" id="KW-0175">Coiled coil</keyword>
<feature type="region of interest" description="Disordered" evidence="2">
    <location>
        <begin position="887"/>
        <end position="932"/>
    </location>
</feature>
<organism evidence="3">
    <name type="scientific">Hexamita inflata</name>
    <dbReference type="NCBI Taxonomy" id="28002"/>
    <lineage>
        <taxon>Eukaryota</taxon>
        <taxon>Metamonada</taxon>
        <taxon>Diplomonadida</taxon>
        <taxon>Hexamitidae</taxon>
        <taxon>Hexamitinae</taxon>
        <taxon>Hexamita</taxon>
    </lineage>
</organism>
<dbReference type="EMBL" id="CATOUU010000634">
    <property type="protein sequence ID" value="CAI9936247.1"/>
    <property type="molecule type" value="Genomic_DNA"/>
</dbReference>
<dbReference type="PANTHER" id="PTHR21533">
    <property type="entry name" value="LEUCINE-RICH PROTEIN"/>
    <property type="match status" value="1"/>
</dbReference>
<feature type="compositionally biased region" description="Polar residues" evidence="2">
    <location>
        <begin position="1074"/>
        <end position="1085"/>
    </location>
</feature>
<feature type="region of interest" description="Disordered" evidence="2">
    <location>
        <begin position="949"/>
        <end position="1193"/>
    </location>
</feature>
<feature type="compositionally biased region" description="Acidic residues" evidence="2">
    <location>
        <begin position="1104"/>
        <end position="1113"/>
    </location>
</feature>
<feature type="region of interest" description="Disordered" evidence="2">
    <location>
        <begin position="2359"/>
        <end position="2400"/>
    </location>
</feature>
<feature type="coiled-coil region" evidence="1">
    <location>
        <begin position="2015"/>
        <end position="2072"/>
    </location>
</feature>
<feature type="compositionally biased region" description="Basic and acidic residues" evidence="2">
    <location>
        <begin position="1052"/>
        <end position="1061"/>
    </location>
</feature>
<sequence length="2433" mass="282757">MSEQLNSSYMINTQITEEMNTFHCRETEILQFHVSEYFIALSFSHKVKIYDVVKRTKFIEFDFEENVLHSYISDQKLFVITDAGTMFEIQLQINKFGRQQVNCYDLIQSCANKRLTMATCESTRVLSRKQKSVIKISSLLCSLSSDIFFFYALVKEPVQKSLIFYFNPNLPENLNYVIFKQQPTTIFKYSASLFFLGTTLGQIYSFNTLSQQQIPLLPNPSEQPVIQLSANNAKLTACLRSGKLIEHDLVNKTQKQKKINEPDQEALDASTLLNQIARSENNELTAEQQQQLQNNELQVQMNRPNAINSGQFIGEFLLFQQGKYFQVKSLKDQRMKEFDVTTLINYKDTKFRSYQTHIYEGRVYCLYNGYMIQIPVNLQNNGENIKQLDISKQIEQLEQDIVTKPKMIPETLQQSENKQNVLAITSQDIAPAKNLIQPAQIIKQFLLPSPESAITFDEIAESIIHPTITQPTKYKPRSPNGQKSTVFPQENRFKSLLSFNQMKELSRIQPQISVYDSKEIIQIKQLGQEKVQAPESLLRVSIDSTAEQNQVITMELNQDEKLPIPKRNPLMQVTALQLAELQSFGQKITARSVLNSSYIVNTSNYAPLRIIQNAEFITSSSESEMEQEIDVRPYSPPRLNIKKKPNVNNALQVTFKPLNAKQQQEALEAVTQEPRTLSGHLLRVPKDSLELSQLPSPRGRLSKVDVDCYASSIIDLQEKASKTTLDSIQEELKQLNENVRYQRKIKKADDEIDLKQFKKSNSFHNSKKIDTVKRKMHKKNSLSNKNENNVTLKNAQMVYEQKQIIEQMIKNGNTEQAEQAEEQLKHVIKDLELDKLDSDNKSPEHELEENIIQIDLDESGRNSHQSTIRRVSGASVKNILKVSESESYYSEDSSNYESESVSQSKDTESESVSKDQSISPDESIDSAELEKQESFQYINKSASQLNLGDLQSFQQHEKNQSPSQFKKFTDKGKNKVTKGVKKEKTAKEVKDIEKSEKSENKIVKKAKAEKILEKPSDKPVEKPKKKSKKSKADENDQSPISDVEGQETEQEDLLKEGSNKQHKEKKSKKRKVSMQESDLQESVQESDLDDKKDKKKKKKKNLEDINENQELDQEFQNLSPTKKVKTKKTKDSASKKPLKDSLEADSENRRSSSQKSNFNIKSSGKRESQMREGSESGYNSNSAAKKKDLKKNKADTVNEDVTKLIPDKSFTVQQLHFLMSYFNQNDSFSNQLGLIDEILKRIKPQTDPDILSSFTYKDLKVEPETVFKLFPFFKYSKTDQFLETVNDVTGFKKVSKTFQKQFIKEMQNINDKLLDTTNEYLPPKVILEDGDWSMFAEKEAEYAALQIIAAREKQFSDRDKMFLKYVPMRNFFYSYQLNKTPLKKMPKCEPMRSKSADNRVSNDALNYEYNVERYVDRSAFNNYYKKMEEIFEIETIIKKEKKNVKPSDLQKICANIVNNKLNTLEYLKNQGKLKNYIQQTEEEYLEQYQSKFNVRNATVMRSVSAFSYRKVNYKDTELPELISNQQYKNSEKKQKMLEFNKYLQRINIFGDATVKNISKDDFNAQRTVNIAPIQRLTRKPCKSRSLKLHQIQRNQFSYFKPSWQIDPFRQHKKAFKELQIAPLNRGVDQCISDSEITYTVLKYDRFPEYTKYEKATSAHLYMQKFEVNQLYQKSEKEVQMSLDQALNEFYNIKPMTDAQLSILEQKMDVVGSVARKPDEYNTESESATPAPPVPTAEPQKIEVIGSILTKNPAQAAYRHQLDEFCAGNGFDIDVLTYEKHKVDQSLAQLNPEYAQQLLRVPQPLIRPPPNLEFKVLTKEFLSCKYDEEKQERKEEQKMLRYIMKEEQKAQEKDVKVLKVSKIYEAKKKMMQMKLKEQQLKQLTKHSKQIPLDVIELFLLKQTQDTVIKWDQIYVIDNRLMLQVSRNNQFFKILSVSTPIGQIDNIEFMKSVTYVSNHVVNEFEAIDYYAKQMKILEMQQKCQKMREYTNAFEDEMFPSYLAASRMNIYYTYNNSLKELFQIAEDENRAVEILEERERLRIENERRMEEARKQEEIERERERIEQLRLEAIARLTELVNQFLTRDGFNTAGIRIFQIIRGVDLEFQPIQFQSLLSSFDFDYSMRVHYRICQFEFSLQLLRAQLSTFKHLYKLVTDETVQFMSQTKMVDIKFIARPSFKGESNCGVAAFAKGFVSHRDFHAREMVDTVNLTKLDIQYKHGESQQPQFQVNTELSPVREALRDQKTRLLQINNYEKPRLKAELVEARPSSDLVRAIQRNDVQKLLQITQRHQSELGQILNGSETGTENSEIHSFGEEPSEHTSQHKMTAIPLLETKKFQPKFIPKPKPLPMQISDSILKIPKSAVKKTRPPSQLANSFKPKQDEESELRLSAELRTSGPKETKIQKSKAEELFEEQKNRNDVQLKVYVEKRAPLKK</sequence>
<evidence type="ECO:0000256" key="1">
    <source>
        <dbReference type="SAM" id="Coils"/>
    </source>
</evidence>
<comment type="caution">
    <text evidence="3">The sequence shown here is derived from an EMBL/GenBank/DDBJ whole genome shotgun (WGS) entry which is preliminary data.</text>
</comment>
<feature type="compositionally biased region" description="Polar residues" evidence="2">
    <location>
        <begin position="1151"/>
        <end position="1162"/>
    </location>
</feature>
<feature type="coiled-coil region" evidence="1">
    <location>
        <begin position="718"/>
        <end position="745"/>
    </location>
</feature>
<reference evidence="3" key="1">
    <citation type="submission" date="2023-06" db="EMBL/GenBank/DDBJ databases">
        <authorList>
            <person name="Kurt Z."/>
        </authorList>
    </citation>
    <scope>NUCLEOTIDE SEQUENCE</scope>
</reference>
<feature type="compositionally biased region" description="Polar residues" evidence="2">
    <location>
        <begin position="949"/>
        <end position="966"/>
    </location>
</feature>
<feature type="compositionally biased region" description="Basic and acidic residues" evidence="2">
    <location>
        <begin position="2377"/>
        <end position="2400"/>
    </location>
</feature>
<proteinExistence type="predicted"/>
<accession>A0AA86PCZ5</accession>
<keyword evidence="5" id="KW-1185">Reference proteome</keyword>